<dbReference type="PANTHER" id="PTHR11138">
    <property type="entry name" value="METHIONYL-TRNA FORMYLTRANSFERASE"/>
    <property type="match status" value="1"/>
</dbReference>
<dbReference type="Proteomes" id="UP001370348">
    <property type="component" value="Chromosome"/>
</dbReference>
<evidence type="ECO:0000256" key="2">
    <source>
        <dbReference type="ARBA" id="ARBA00022679"/>
    </source>
</evidence>
<feature type="domain" description="Formyl transferase N-terminal" evidence="5">
    <location>
        <begin position="6"/>
        <end position="111"/>
    </location>
</feature>
<keyword evidence="8" id="KW-1185">Reference proteome</keyword>
<gene>
    <name evidence="7" type="ORF">LZC94_42630</name>
</gene>
<comment type="similarity">
    <text evidence="1">Belongs to the Fmt family.</text>
</comment>
<evidence type="ECO:0000259" key="6">
    <source>
        <dbReference type="Pfam" id="PF02911"/>
    </source>
</evidence>
<keyword evidence="2" id="KW-0808">Transferase</keyword>
<dbReference type="InterPro" id="IPR011034">
    <property type="entry name" value="Formyl_transferase-like_C_sf"/>
</dbReference>
<evidence type="ECO:0000313" key="8">
    <source>
        <dbReference type="Proteomes" id="UP001370348"/>
    </source>
</evidence>
<evidence type="ECO:0000313" key="7">
    <source>
        <dbReference type="EMBL" id="WXB14509.1"/>
    </source>
</evidence>
<organism evidence="7 8">
    <name type="scientific">Pendulispora albinea</name>
    <dbReference type="NCBI Taxonomy" id="2741071"/>
    <lineage>
        <taxon>Bacteria</taxon>
        <taxon>Pseudomonadati</taxon>
        <taxon>Myxococcota</taxon>
        <taxon>Myxococcia</taxon>
        <taxon>Myxococcales</taxon>
        <taxon>Sorangiineae</taxon>
        <taxon>Pendulisporaceae</taxon>
        <taxon>Pendulispora</taxon>
    </lineage>
</organism>
<keyword evidence="3" id="KW-0648">Protein biosynthesis</keyword>
<dbReference type="Pfam" id="PF00551">
    <property type="entry name" value="Formyl_trans_N"/>
    <property type="match status" value="1"/>
</dbReference>
<dbReference type="Pfam" id="PF02911">
    <property type="entry name" value="Formyl_trans_C"/>
    <property type="match status" value="1"/>
</dbReference>
<dbReference type="SUPFAM" id="SSF50486">
    <property type="entry name" value="FMT C-terminal domain-like"/>
    <property type="match status" value="1"/>
</dbReference>
<dbReference type="InterPro" id="IPR005793">
    <property type="entry name" value="Formyl_trans_C"/>
</dbReference>
<reference evidence="7 8" key="1">
    <citation type="submission" date="2021-12" db="EMBL/GenBank/DDBJ databases">
        <title>Discovery of the Pendulisporaceae a myxobacterial family with distinct sporulation behavior and unique specialized metabolism.</title>
        <authorList>
            <person name="Garcia R."/>
            <person name="Popoff A."/>
            <person name="Bader C.D."/>
            <person name="Loehr J."/>
            <person name="Walesch S."/>
            <person name="Walt C."/>
            <person name="Boldt J."/>
            <person name="Bunk B."/>
            <person name="Haeckl F.J.F.P.J."/>
            <person name="Gunesch A.P."/>
            <person name="Birkelbach J."/>
            <person name="Nuebel U."/>
            <person name="Pietschmann T."/>
            <person name="Bach T."/>
            <person name="Mueller R."/>
        </authorList>
    </citation>
    <scope>NUCLEOTIDE SEQUENCE [LARGE SCALE GENOMIC DNA]</scope>
    <source>
        <strain evidence="7 8">MSr11954</strain>
    </source>
</reference>
<feature type="domain" description="Formyl transferase C-terminal" evidence="6">
    <location>
        <begin position="146"/>
        <end position="219"/>
    </location>
</feature>
<dbReference type="InterPro" id="IPR036477">
    <property type="entry name" value="Formyl_transf_N_sf"/>
</dbReference>
<evidence type="ECO:0008006" key="9">
    <source>
        <dbReference type="Google" id="ProtNLM"/>
    </source>
</evidence>
<dbReference type="CDD" id="cd08704">
    <property type="entry name" value="Met_tRNA_FMT_C"/>
    <property type="match status" value="1"/>
</dbReference>
<proteinExistence type="inferred from homology"/>
<dbReference type="InterPro" id="IPR002376">
    <property type="entry name" value="Formyl_transf_N"/>
</dbReference>
<dbReference type="SUPFAM" id="SSF53328">
    <property type="entry name" value="Formyltransferase"/>
    <property type="match status" value="1"/>
</dbReference>
<dbReference type="PANTHER" id="PTHR11138:SF5">
    <property type="entry name" value="METHIONYL-TRNA FORMYLTRANSFERASE, MITOCHONDRIAL"/>
    <property type="match status" value="1"/>
</dbReference>
<protein>
    <recommendedName>
        <fullName evidence="9">Methionyl-tRNA formyltransferase</fullName>
    </recommendedName>
</protein>
<evidence type="ECO:0000259" key="5">
    <source>
        <dbReference type="Pfam" id="PF00551"/>
    </source>
</evidence>
<evidence type="ECO:0000256" key="3">
    <source>
        <dbReference type="ARBA" id="ARBA00022917"/>
    </source>
</evidence>
<dbReference type="Gene3D" id="3.40.50.12230">
    <property type="match status" value="1"/>
</dbReference>
<sequence length="245" mass="27122">MKPNLDELAPRVRALRPDLVVSWFWTNRIPRPIFEAAPFGGLNVHPSLLPRHRGADPYFWTIDSGDPITGVTAHRIDEHYDTGAIYAQREMPVDPSWSAWTLARKLDRPSLALLRETVARFARGEPPTAVPQDESRATDAPAPSDDDLVVQWKDTSDRIARRIRAASPWPGMWAEIGHHPVLITRAEPTDDVPRALMPTEAAVVNGSVVVRTGDRGLRLISGRDVDTDLELGTKELASLITLALG</sequence>
<dbReference type="RefSeq" id="WP_394824131.1">
    <property type="nucleotide sequence ID" value="NZ_CP089984.1"/>
</dbReference>
<accession>A0ABZ2LUB6</accession>
<evidence type="ECO:0000256" key="4">
    <source>
        <dbReference type="SAM" id="MobiDB-lite"/>
    </source>
</evidence>
<name>A0ABZ2LUB6_9BACT</name>
<dbReference type="EMBL" id="CP089984">
    <property type="protein sequence ID" value="WXB14509.1"/>
    <property type="molecule type" value="Genomic_DNA"/>
</dbReference>
<dbReference type="InterPro" id="IPR044135">
    <property type="entry name" value="Met-tRNA-FMT_C"/>
</dbReference>
<feature type="region of interest" description="Disordered" evidence="4">
    <location>
        <begin position="123"/>
        <end position="146"/>
    </location>
</feature>
<evidence type="ECO:0000256" key="1">
    <source>
        <dbReference type="ARBA" id="ARBA00010699"/>
    </source>
</evidence>